<proteinExistence type="predicted"/>
<feature type="transmembrane region" description="Helical" evidence="1">
    <location>
        <begin position="286"/>
        <end position="310"/>
    </location>
</feature>
<dbReference type="OrthoDB" id="388666at2759"/>
<evidence type="ECO:0000313" key="2">
    <source>
        <dbReference type="EMBL" id="VUZ99736.1"/>
    </source>
</evidence>
<organism evidence="2">
    <name type="scientific">Plasmodium vivax</name>
    <name type="common">malaria parasite P. vivax</name>
    <dbReference type="NCBI Taxonomy" id="5855"/>
    <lineage>
        <taxon>Eukaryota</taxon>
        <taxon>Sar</taxon>
        <taxon>Alveolata</taxon>
        <taxon>Apicomplexa</taxon>
        <taxon>Aconoidasida</taxon>
        <taxon>Haemosporida</taxon>
        <taxon>Plasmodiidae</taxon>
        <taxon>Plasmodium</taxon>
        <taxon>Plasmodium (Plasmodium)</taxon>
    </lineage>
</organism>
<dbReference type="InterPro" id="IPR008780">
    <property type="entry name" value="Plasmodium_Vir"/>
</dbReference>
<dbReference type="EMBL" id="FLZR02000012">
    <property type="protein sequence ID" value="VUZ99736.1"/>
    <property type="molecule type" value="Genomic_DNA"/>
</dbReference>
<gene>
    <name evidence="2" type="ORF">PVP01_0004500</name>
</gene>
<keyword evidence="1" id="KW-0812">Transmembrane</keyword>
<reference evidence="2" key="1">
    <citation type="submission" date="2016-07" db="EMBL/GenBank/DDBJ databases">
        <authorList>
            <consortium name="Pathogen Informatics"/>
        </authorList>
    </citation>
    <scope>NUCLEOTIDE SEQUENCE</scope>
</reference>
<dbReference type="VEuPathDB" id="PlasmoDB:PVPAM_000023900"/>
<dbReference type="AlphaFoldDB" id="A0A565A520"/>
<dbReference type="VEuPathDB" id="PlasmoDB:PVW1_120013800"/>
<name>A0A565A520_PLAVI</name>
<protein>
    <submittedName>
        <fullName evidence="2">VIR protein</fullName>
    </submittedName>
</protein>
<dbReference type="VEuPathDB" id="PlasmoDB:PVP01_0004500"/>
<dbReference type="Pfam" id="PF05795">
    <property type="entry name" value="Plasmodium_Vir"/>
    <property type="match status" value="2"/>
</dbReference>
<sequence length="353" mass="41924">MSEQYLSYYENAKDKIEVVCIPFFFSLYYSENLLKDLTLYKLYEKLDMKLNNQTKSEACNVCESQINVPSNLKPQLVKLCHDVCIIMLNIDAIDLPCTEKSCNTLCNHIKFWIYEHLMKITTDKNEVDSFYKPLEYIKKPGSTRRGICDVKHYMKQDDFKKVKNIYDFLFTYKDMIGAISQKYDTEGKLYCKHVKEFVRYYNSIKGKCTDKNECKYHNALKEFKNIFTSEGQLDYIYENCKYEKTACPSGTKEEEEIPCLQEKEYESTHSMQTDHTHNVINIISRIAIFVIPIFGLLSIFYKFTPLGFWLRSRMRKKNNTHKSMSEGKYDILENTSRTEQFYPESKEYNLKYQ</sequence>
<evidence type="ECO:0000256" key="1">
    <source>
        <dbReference type="SAM" id="Phobius"/>
    </source>
</evidence>
<dbReference type="Proteomes" id="UP000220605">
    <property type="component" value="Unassembled WGS sequence"/>
</dbReference>
<keyword evidence="1" id="KW-0472">Membrane</keyword>
<keyword evidence="1" id="KW-1133">Transmembrane helix</keyword>
<accession>A0A565A520</accession>